<evidence type="ECO:0000256" key="1">
    <source>
        <dbReference type="SAM" id="MobiDB-lite"/>
    </source>
</evidence>
<feature type="region of interest" description="Disordered" evidence="1">
    <location>
        <begin position="32"/>
        <end position="66"/>
    </location>
</feature>
<dbReference type="Proteomes" id="UP000217784">
    <property type="component" value="Unassembled WGS sequence"/>
</dbReference>
<evidence type="ECO:0000313" key="2">
    <source>
        <dbReference type="EMBL" id="PAV05352.1"/>
    </source>
</evidence>
<sequence>MIIFLSLVVIAGVGIGSTAAQNITVGSGASVLDPSQNQTQDQAQAETQTQSSANNNTLNNSNNNTATSTANAINNISIINTNTFNPFIYLTSENRIGDISVCSSNINAQLKAEGLRYVPFDGAYGTGNVPELMASTPNKSSSTNPSGVGMQESGLNVTSLLMGIVGVLGGLLASRYSS</sequence>
<gene>
    <name evidence="2" type="ORF">ASJ80_10195</name>
</gene>
<accession>A0A2A2H7G9</accession>
<comment type="caution">
    <text evidence="2">The sequence shown here is derived from an EMBL/GenBank/DDBJ whole genome shotgun (WGS) entry which is preliminary data.</text>
</comment>
<proteinExistence type="predicted"/>
<evidence type="ECO:0000313" key="3">
    <source>
        <dbReference type="Proteomes" id="UP000217784"/>
    </source>
</evidence>
<keyword evidence="3" id="KW-1185">Reference proteome</keyword>
<dbReference type="EMBL" id="LMVM01000007">
    <property type="protein sequence ID" value="PAV05352.1"/>
    <property type="molecule type" value="Genomic_DNA"/>
</dbReference>
<dbReference type="AlphaFoldDB" id="A0A2A2H7G9"/>
<reference evidence="2 3" key="1">
    <citation type="journal article" date="2017" name="BMC Genomics">
        <title>Genomic analysis of methanogenic archaea reveals a shift towards energy conservation.</title>
        <authorList>
            <person name="Gilmore S.P."/>
            <person name="Henske J.K."/>
            <person name="Sexton J.A."/>
            <person name="Solomon K.V."/>
            <person name="Seppala S."/>
            <person name="Yoo J.I."/>
            <person name="Huyett L.M."/>
            <person name="Pressman A."/>
            <person name="Cogan J.Z."/>
            <person name="Kivenson V."/>
            <person name="Peng X."/>
            <person name="Tan Y."/>
            <person name="Valentine D.L."/>
            <person name="O'Malley M.A."/>
        </authorList>
    </citation>
    <scope>NUCLEOTIDE SEQUENCE [LARGE SCALE GENOMIC DNA]</scope>
    <source>
        <strain evidence="2 3">M.o.H.</strain>
    </source>
</reference>
<organism evidence="2 3">
    <name type="scientific">Methanobacterium bryantii</name>
    <dbReference type="NCBI Taxonomy" id="2161"/>
    <lineage>
        <taxon>Archaea</taxon>
        <taxon>Methanobacteriati</taxon>
        <taxon>Methanobacteriota</taxon>
        <taxon>Methanomada group</taxon>
        <taxon>Methanobacteria</taxon>
        <taxon>Methanobacteriales</taxon>
        <taxon>Methanobacteriaceae</taxon>
        <taxon>Methanobacterium</taxon>
    </lineage>
</organism>
<name>A0A2A2H7G9_METBR</name>
<protein>
    <submittedName>
        <fullName evidence="2">Uncharacterized protein</fullName>
    </submittedName>
</protein>
<feature type="compositionally biased region" description="Low complexity" evidence="1">
    <location>
        <begin position="35"/>
        <end position="66"/>
    </location>
</feature>